<feature type="active site" description="Proton donor" evidence="19">
    <location>
        <position position="237"/>
    </location>
</feature>
<keyword evidence="7 19" id="KW-0963">Cytoplasm</keyword>
<dbReference type="EC" id="1.3.1.98" evidence="5 19"/>
<evidence type="ECO:0000256" key="13">
    <source>
        <dbReference type="ARBA" id="ARBA00022984"/>
    </source>
</evidence>
<dbReference type="InterPro" id="IPR003170">
    <property type="entry name" value="MurB"/>
</dbReference>
<sequence length="311" mass="34156">MKPGERWEFAAFWSGEVLWDVSMARYSTLRTGGPAEALVTVTHLAELKKLLAWLEERCIPWRVVGRGSNILVRSKGFAGVIIQLRGEFNHVIRLEESVEMGSDPVFVRAGAGCSVAKLVAWCTNHALGGMEFMAGIPGSVGGAVRMNAGAWGRAMADSLRSIILIDRLGQVMEVDHSGLRPGYRRMELAQASLDDLIVVAATFVLKRGRQREILRKCRENLKKRREKQPANMASAGSFFKNPEGDSAGRLIDAAGLKGLRHGQAMVSPDHANFLVNIGGATPEDILSLAGEVRERVYQKFGIWLEPEVHII</sequence>
<dbReference type="NCBIfam" id="TIGR00179">
    <property type="entry name" value="murB"/>
    <property type="match status" value="1"/>
</dbReference>
<dbReference type="Gene3D" id="3.30.43.10">
    <property type="entry name" value="Uridine Diphospho-n-acetylenolpyruvylglucosamine Reductase, domain 2"/>
    <property type="match status" value="1"/>
</dbReference>
<comment type="function">
    <text evidence="2 19">Cell wall formation.</text>
</comment>
<dbReference type="Pfam" id="PF02873">
    <property type="entry name" value="MurB_C"/>
    <property type="match status" value="1"/>
</dbReference>
<comment type="similarity">
    <text evidence="19">Belongs to the MurB family.</text>
</comment>
<dbReference type="Proteomes" id="UP001063350">
    <property type="component" value="Chromosome"/>
</dbReference>
<dbReference type="InterPro" id="IPR016167">
    <property type="entry name" value="FAD-bd_PCMH_sub1"/>
</dbReference>
<evidence type="ECO:0000313" key="21">
    <source>
        <dbReference type="EMBL" id="BCO09688.1"/>
    </source>
</evidence>
<organism evidence="21 22">
    <name type="scientific">Desulfolithobacter dissulfuricans</name>
    <dbReference type="NCBI Taxonomy" id="2795293"/>
    <lineage>
        <taxon>Bacteria</taxon>
        <taxon>Pseudomonadati</taxon>
        <taxon>Thermodesulfobacteriota</taxon>
        <taxon>Desulfobulbia</taxon>
        <taxon>Desulfobulbales</taxon>
        <taxon>Desulfobulbaceae</taxon>
        <taxon>Desulfolithobacter</taxon>
    </lineage>
</organism>
<evidence type="ECO:0000256" key="4">
    <source>
        <dbReference type="ARBA" id="ARBA00004752"/>
    </source>
</evidence>
<protein>
    <recommendedName>
        <fullName evidence="6 19">UDP-N-acetylenolpyruvoylglucosamine reductase</fullName>
        <ecNumber evidence="5 19">1.3.1.98</ecNumber>
    </recommendedName>
    <alternativeName>
        <fullName evidence="17 19">UDP-N-acetylmuramate dehydrogenase</fullName>
    </alternativeName>
</protein>
<evidence type="ECO:0000256" key="5">
    <source>
        <dbReference type="ARBA" id="ARBA00012518"/>
    </source>
</evidence>
<dbReference type="InterPro" id="IPR016166">
    <property type="entry name" value="FAD-bd_PCMH"/>
</dbReference>
<comment type="catalytic activity">
    <reaction evidence="18 19">
        <text>UDP-N-acetyl-alpha-D-muramate + NADP(+) = UDP-N-acetyl-3-O-(1-carboxyvinyl)-alpha-D-glucosamine + NADPH + H(+)</text>
        <dbReference type="Rhea" id="RHEA:12248"/>
        <dbReference type="ChEBI" id="CHEBI:15378"/>
        <dbReference type="ChEBI" id="CHEBI:57783"/>
        <dbReference type="ChEBI" id="CHEBI:58349"/>
        <dbReference type="ChEBI" id="CHEBI:68483"/>
        <dbReference type="ChEBI" id="CHEBI:70757"/>
        <dbReference type="EC" id="1.3.1.98"/>
    </reaction>
</comment>
<dbReference type="GO" id="GO:0071555">
    <property type="term" value="P:cell wall organization"/>
    <property type="evidence" value="ECO:0007669"/>
    <property type="project" value="UniProtKB-KW"/>
</dbReference>
<dbReference type="AlphaFoldDB" id="A0A915XKT7"/>
<dbReference type="SUPFAM" id="SSF56176">
    <property type="entry name" value="FAD-binding/transporter-associated domain-like"/>
    <property type="match status" value="1"/>
</dbReference>
<feature type="domain" description="FAD-binding PCMH-type" evidence="20">
    <location>
        <begin position="30"/>
        <end position="208"/>
    </location>
</feature>
<dbReference type="KEGG" id="ddu:GF1_20640"/>
<dbReference type="InterPro" id="IPR016169">
    <property type="entry name" value="FAD-bd_PCMH_sub2"/>
</dbReference>
<keyword evidence="8 19" id="KW-0132">Cell division</keyword>
<keyword evidence="15 19" id="KW-0131">Cell cycle</keyword>
<evidence type="ECO:0000256" key="15">
    <source>
        <dbReference type="ARBA" id="ARBA00023306"/>
    </source>
</evidence>
<proteinExistence type="inferred from homology"/>
<dbReference type="SUPFAM" id="SSF56194">
    <property type="entry name" value="Uridine diphospho-N-Acetylenolpyruvylglucosamine reductase, MurB, C-terminal domain"/>
    <property type="match status" value="1"/>
</dbReference>
<evidence type="ECO:0000256" key="10">
    <source>
        <dbReference type="ARBA" id="ARBA00022827"/>
    </source>
</evidence>
<keyword evidence="9 19" id="KW-0285">Flavoprotein</keyword>
<dbReference type="HAMAP" id="MF_00037">
    <property type="entry name" value="MurB"/>
    <property type="match status" value="1"/>
</dbReference>
<dbReference type="Gene3D" id="3.90.78.10">
    <property type="entry name" value="UDP-N-acetylenolpyruvoylglucosamine reductase, C-terminal domain"/>
    <property type="match status" value="1"/>
</dbReference>
<accession>A0A915XKT7</accession>
<dbReference type="EMBL" id="AP024233">
    <property type="protein sequence ID" value="BCO09688.1"/>
    <property type="molecule type" value="Genomic_DNA"/>
</dbReference>
<evidence type="ECO:0000256" key="9">
    <source>
        <dbReference type="ARBA" id="ARBA00022630"/>
    </source>
</evidence>
<keyword evidence="10 19" id="KW-0274">FAD</keyword>
<keyword evidence="12 19" id="KW-0133">Cell shape</keyword>
<dbReference type="InterPro" id="IPR036635">
    <property type="entry name" value="MurB_C_sf"/>
</dbReference>
<evidence type="ECO:0000256" key="18">
    <source>
        <dbReference type="ARBA" id="ARBA00048914"/>
    </source>
</evidence>
<dbReference type="InterPro" id="IPR036318">
    <property type="entry name" value="FAD-bd_PCMH-like_sf"/>
</dbReference>
<keyword evidence="14 19" id="KW-0560">Oxidoreductase</keyword>
<dbReference type="GO" id="GO:0051301">
    <property type="term" value="P:cell division"/>
    <property type="evidence" value="ECO:0007669"/>
    <property type="project" value="UniProtKB-KW"/>
</dbReference>
<evidence type="ECO:0000256" key="6">
    <source>
        <dbReference type="ARBA" id="ARBA00015188"/>
    </source>
</evidence>
<dbReference type="Gene3D" id="3.30.465.10">
    <property type="match status" value="1"/>
</dbReference>
<name>A0A915XKT7_9BACT</name>
<feature type="active site" evidence="19">
    <location>
        <position position="184"/>
    </location>
</feature>
<evidence type="ECO:0000313" key="22">
    <source>
        <dbReference type="Proteomes" id="UP001063350"/>
    </source>
</evidence>
<evidence type="ECO:0000256" key="16">
    <source>
        <dbReference type="ARBA" id="ARBA00023316"/>
    </source>
</evidence>
<dbReference type="NCBIfam" id="NF010480">
    <property type="entry name" value="PRK13905.1"/>
    <property type="match status" value="1"/>
</dbReference>
<dbReference type="Pfam" id="PF01565">
    <property type="entry name" value="FAD_binding_4"/>
    <property type="match status" value="1"/>
</dbReference>
<dbReference type="PANTHER" id="PTHR21071">
    <property type="entry name" value="UDP-N-ACETYLENOLPYRUVOYLGLUCOSAMINE REDUCTASE"/>
    <property type="match status" value="1"/>
</dbReference>
<evidence type="ECO:0000256" key="8">
    <source>
        <dbReference type="ARBA" id="ARBA00022618"/>
    </source>
</evidence>
<feature type="active site" evidence="19">
    <location>
        <position position="307"/>
    </location>
</feature>
<evidence type="ECO:0000256" key="12">
    <source>
        <dbReference type="ARBA" id="ARBA00022960"/>
    </source>
</evidence>
<evidence type="ECO:0000256" key="17">
    <source>
        <dbReference type="ARBA" id="ARBA00031026"/>
    </source>
</evidence>
<dbReference type="InterPro" id="IPR011601">
    <property type="entry name" value="MurB_C"/>
</dbReference>
<comment type="subcellular location">
    <subcellularLocation>
        <location evidence="3 19">Cytoplasm</location>
    </subcellularLocation>
</comment>
<evidence type="ECO:0000256" key="7">
    <source>
        <dbReference type="ARBA" id="ARBA00022490"/>
    </source>
</evidence>
<comment type="pathway">
    <text evidence="4 19">Cell wall biogenesis; peptidoglycan biosynthesis.</text>
</comment>
<dbReference type="PANTHER" id="PTHR21071:SF4">
    <property type="entry name" value="UDP-N-ACETYLENOLPYRUVOYLGLUCOSAMINE REDUCTASE"/>
    <property type="match status" value="1"/>
</dbReference>
<dbReference type="GO" id="GO:0009252">
    <property type="term" value="P:peptidoglycan biosynthetic process"/>
    <property type="evidence" value="ECO:0007669"/>
    <property type="project" value="UniProtKB-UniRule"/>
</dbReference>
<dbReference type="GO" id="GO:0071949">
    <property type="term" value="F:FAD binding"/>
    <property type="evidence" value="ECO:0007669"/>
    <property type="project" value="InterPro"/>
</dbReference>
<keyword evidence="11 19" id="KW-0521">NADP</keyword>
<evidence type="ECO:0000259" key="20">
    <source>
        <dbReference type="PROSITE" id="PS51387"/>
    </source>
</evidence>
<dbReference type="PROSITE" id="PS51387">
    <property type="entry name" value="FAD_PCMH"/>
    <property type="match status" value="1"/>
</dbReference>
<reference evidence="21" key="1">
    <citation type="submission" date="2020-12" db="EMBL/GenBank/DDBJ databases">
        <title>Desulfobium dissulfuricans gen. nov., sp. nov., a novel mesophilic, sulfate-reducing bacterium isolated from a deep-sea hydrothermal vent.</title>
        <authorList>
            <person name="Hashimoto Y."/>
            <person name="Tame A."/>
            <person name="Sawayama S."/>
            <person name="Miyazaki J."/>
            <person name="Takai K."/>
            <person name="Nakagawa S."/>
        </authorList>
    </citation>
    <scope>NUCLEOTIDE SEQUENCE</scope>
    <source>
        <strain evidence="21">GF1</strain>
    </source>
</reference>
<keyword evidence="16 19" id="KW-0961">Cell wall biogenesis/degradation</keyword>
<dbReference type="RefSeq" id="WP_267926441.1">
    <property type="nucleotide sequence ID" value="NZ_AP024233.1"/>
</dbReference>
<evidence type="ECO:0000256" key="11">
    <source>
        <dbReference type="ARBA" id="ARBA00022857"/>
    </source>
</evidence>
<gene>
    <name evidence="19" type="primary">murB</name>
    <name evidence="21" type="ORF">GF1_20640</name>
</gene>
<dbReference type="InterPro" id="IPR006094">
    <property type="entry name" value="Oxid_FAD_bind_N"/>
</dbReference>
<evidence type="ECO:0000256" key="3">
    <source>
        <dbReference type="ARBA" id="ARBA00004496"/>
    </source>
</evidence>
<evidence type="ECO:0000256" key="14">
    <source>
        <dbReference type="ARBA" id="ARBA00023002"/>
    </source>
</evidence>
<keyword evidence="13 19" id="KW-0573">Peptidoglycan synthesis</keyword>
<dbReference type="GO" id="GO:0005829">
    <property type="term" value="C:cytosol"/>
    <property type="evidence" value="ECO:0007669"/>
    <property type="project" value="TreeGrafter"/>
</dbReference>
<comment type="cofactor">
    <cofactor evidence="1 19">
        <name>FAD</name>
        <dbReference type="ChEBI" id="CHEBI:57692"/>
    </cofactor>
</comment>
<evidence type="ECO:0000256" key="19">
    <source>
        <dbReference type="HAMAP-Rule" id="MF_00037"/>
    </source>
</evidence>
<keyword evidence="22" id="KW-1185">Reference proteome</keyword>
<evidence type="ECO:0000256" key="2">
    <source>
        <dbReference type="ARBA" id="ARBA00003921"/>
    </source>
</evidence>
<evidence type="ECO:0000256" key="1">
    <source>
        <dbReference type="ARBA" id="ARBA00001974"/>
    </source>
</evidence>
<dbReference type="GO" id="GO:0008762">
    <property type="term" value="F:UDP-N-acetylmuramate dehydrogenase activity"/>
    <property type="evidence" value="ECO:0007669"/>
    <property type="project" value="UniProtKB-UniRule"/>
</dbReference>
<dbReference type="GO" id="GO:0008360">
    <property type="term" value="P:regulation of cell shape"/>
    <property type="evidence" value="ECO:0007669"/>
    <property type="project" value="UniProtKB-KW"/>
</dbReference>